<dbReference type="RefSeq" id="WP_156089915.1">
    <property type="nucleotide sequence ID" value="NZ_CP073767.1"/>
</dbReference>
<reference evidence="1" key="1">
    <citation type="submission" date="2021-04" db="EMBL/GenBank/DDBJ databases">
        <title>Dactylosporangium aurantiacum NRRL B-8018 full assembly.</title>
        <authorList>
            <person name="Hartkoorn R.C."/>
            <person name="Beaudoing E."/>
            <person name="Hot D."/>
        </authorList>
    </citation>
    <scope>NUCLEOTIDE SEQUENCE</scope>
    <source>
        <strain evidence="1">NRRL B-8018</strain>
    </source>
</reference>
<dbReference type="Pfam" id="PF11746">
    <property type="entry name" value="DUF3303"/>
    <property type="match status" value="1"/>
</dbReference>
<protein>
    <submittedName>
        <fullName evidence="1">Uncharacterized protein</fullName>
    </submittedName>
</protein>
<name>A0A9Q9IQP0_9ACTN</name>
<gene>
    <name evidence="1" type="ORF">Daura_14415</name>
</gene>
<organism evidence="1 2">
    <name type="scientific">Dactylosporangium aurantiacum</name>
    <dbReference type="NCBI Taxonomy" id="35754"/>
    <lineage>
        <taxon>Bacteria</taxon>
        <taxon>Bacillati</taxon>
        <taxon>Actinomycetota</taxon>
        <taxon>Actinomycetes</taxon>
        <taxon>Micromonosporales</taxon>
        <taxon>Micromonosporaceae</taxon>
        <taxon>Dactylosporangium</taxon>
    </lineage>
</organism>
<dbReference type="KEGG" id="daur:Daura_14415"/>
<dbReference type="OrthoDB" id="9801877at2"/>
<dbReference type="Proteomes" id="UP001058003">
    <property type="component" value="Chromosome"/>
</dbReference>
<dbReference type="InterPro" id="IPR021734">
    <property type="entry name" value="DUF3303"/>
</dbReference>
<evidence type="ECO:0000313" key="2">
    <source>
        <dbReference type="Proteomes" id="UP001058003"/>
    </source>
</evidence>
<keyword evidence="2" id="KW-1185">Reference proteome</keyword>
<sequence length="136" mass="14419">MKTLDSSTILAVSWSQAMLHGVSFVTSAERRSAARDGDGGVVVREPEMVGRPVGTGRSASGTPASYARCFQLMACDDRTPLMTWIANRSDLVDFGVVPVVTGPTPPPRSRPRQVGLFVTSAPSACGSVRKVIRVLS</sequence>
<proteinExistence type="predicted"/>
<dbReference type="AlphaFoldDB" id="A0A9Q9IQP0"/>
<accession>A0A9Q9IQP0</accession>
<evidence type="ECO:0000313" key="1">
    <source>
        <dbReference type="EMBL" id="UWZ57253.1"/>
    </source>
</evidence>
<dbReference type="EMBL" id="CP073767">
    <property type="protein sequence ID" value="UWZ57253.1"/>
    <property type="molecule type" value="Genomic_DNA"/>
</dbReference>